<name>A0A4P6JU63_KTERU</name>
<evidence type="ECO:0000313" key="3">
    <source>
        <dbReference type="EMBL" id="QBD78850.1"/>
    </source>
</evidence>
<feature type="active site" description="Tele-phosphohistidine intermediate" evidence="1">
    <location>
        <position position="35"/>
    </location>
</feature>
<dbReference type="GO" id="GO:0016791">
    <property type="term" value="F:phosphatase activity"/>
    <property type="evidence" value="ECO:0007669"/>
    <property type="project" value="TreeGrafter"/>
</dbReference>
<evidence type="ECO:0000313" key="4">
    <source>
        <dbReference type="Proteomes" id="UP000290365"/>
    </source>
</evidence>
<evidence type="ECO:0000256" key="1">
    <source>
        <dbReference type="PIRSR" id="PIRSR613078-1"/>
    </source>
</evidence>
<protein>
    <submittedName>
        <fullName evidence="3">Histidine phosphatase family protein</fullName>
    </submittedName>
</protein>
<dbReference type="CDD" id="cd07067">
    <property type="entry name" value="HP_PGM_like"/>
    <property type="match status" value="1"/>
</dbReference>
<gene>
    <name evidence="3" type="ORF">EPA93_23835</name>
</gene>
<dbReference type="GO" id="GO:0005737">
    <property type="term" value="C:cytoplasm"/>
    <property type="evidence" value="ECO:0007669"/>
    <property type="project" value="TreeGrafter"/>
</dbReference>
<keyword evidence="4" id="KW-1185">Reference proteome</keyword>
<dbReference type="KEGG" id="kbs:EPA93_23835"/>
<dbReference type="SMART" id="SM00855">
    <property type="entry name" value="PGAM"/>
    <property type="match status" value="1"/>
</dbReference>
<dbReference type="InterPro" id="IPR050275">
    <property type="entry name" value="PGM_Phosphatase"/>
</dbReference>
<dbReference type="SUPFAM" id="SSF53254">
    <property type="entry name" value="Phosphoglycerate mutase-like"/>
    <property type="match status" value="1"/>
</dbReference>
<dbReference type="PANTHER" id="PTHR48100">
    <property type="entry name" value="BROAD-SPECIFICITY PHOSPHATASE YOR283W-RELATED"/>
    <property type="match status" value="1"/>
</dbReference>
<proteinExistence type="predicted"/>
<dbReference type="Gene3D" id="3.40.50.1240">
    <property type="entry name" value="Phosphoglycerate mutase-like"/>
    <property type="match status" value="1"/>
</dbReference>
<dbReference type="PANTHER" id="PTHR48100:SF1">
    <property type="entry name" value="HISTIDINE PHOSPHATASE FAMILY PROTEIN-RELATED"/>
    <property type="match status" value="1"/>
</dbReference>
<reference evidence="3 4" key="1">
    <citation type="submission" date="2019-01" db="EMBL/GenBank/DDBJ databases">
        <title>Ktedonosporobacter rubrisoli SCAWS-G2.</title>
        <authorList>
            <person name="Huang Y."/>
            <person name="Yan B."/>
        </authorList>
    </citation>
    <scope>NUCLEOTIDE SEQUENCE [LARGE SCALE GENOMIC DNA]</scope>
    <source>
        <strain evidence="3 4">SCAWS-G2</strain>
    </source>
</reference>
<dbReference type="Proteomes" id="UP000290365">
    <property type="component" value="Chromosome"/>
</dbReference>
<feature type="binding site" evidence="2">
    <location>
        <position position="84"/>
    </location>
    <ligand>
        <name>substrate</name>
    </ligand>
</feature>
<dbReference type="OrthoDB" id="9781415at2"/>
<organism evidence="3 4">
    <name type="scientific">Ktedonosporobacter rubrisoli</name>
    <dbReference type="NCBI Taxonomy" id="2509675"/>
    <lineage>
        <taxon>Bacteria</taxon>
        <taxon>Bacillati</taxon>
        <taxon>Chloroflexota</taxon>
        <taxon>Ktedonobacteria</taxon>
        <taxon>Ktedonobacterales</taxon>
        <taxon>Ktedonosporobacteraceae</taxon>
        <taxon>Ktedonosporobacter</taxon>
    </lineage>
</organism>
<feature type="binding site" evidence="2">
    <location>
        <begin position="34"/>
        <end position="41"/>
    </location>
    <ligand>
        <name>substrate</name>
    </ligand>
</feature>
<dbReference type="AlphaFoldDB" id="A0A4P6JU63"/>
<accession>A0A4P6JU63</accession>
<dbReference type="InterPro" id="IPR013078">
    <property type="entry name" value="His_Pase_superF_clade-1"/>
</dbReference>
<sequence length="247" mass="27235">MKPSCRARGLRDEIIAGGRAISTNAGVRRLWLVRHGLTRWNSQQRFCGHSDIALSSQGRSQARWLARQLRSAPIGVIYSSDLLRARETAEIIAAEHAVPLKLSAAWREIHFGAWEGLTYAQISERFVEQTAFFTDPLRYAPPGGETLASLWQRVHSGVQEIMLSDIAASAEQEAAGQSDVLIVSHGGPLRLLLCYALGLALEQQWRWRIDPGSLSALDVLVGGEGTSFQAILSLLDMQRPRRKASAI</sequence>
<dbReference type="InterPro" id="IPR029033">
    <property type="entry name" value="His_PPase_superfam"/>
</dbReference>
<dbReference type="Pfam" id="PF00300">
    <property type="entry name" value="His_Phos_1"/>
    <property type="match status" value="1"/>
</dbReference>
<feature type="active site" description="Proton donor/acceptor" evidence="1">
    <location>
        <position position="108"/>
    </location>
</feature>
<dbReference type="EMBL" id="CP035758">
    <property type="protein sequence ID" value="QBD78850.1"/>
    <property type="molecule type" value="Genomic_DNA"/>
</dbReference>
<evidence type="ECO:0000256" key="2">
    <source>
        <dbReference type="PIRSR" id="PIRSR613078-2"/>
    </source>
</evidence>